<evidence type="ECO:0000313" key="2">
    <source>
        <dbReference type="EMBL" id="GCB93052.1"/>
    </source>
</evidence>
<dbReference type="Proteomes" id="UP000288351">
    <property type="component" value="Unassembled WGS sequence"/>
</dbReference>
<organism evidence="2 3">
    <name type="scientific">Streptomyces noursei</name>
    <name type="common">Streptomyces albulus</name>
    <dbReference type="NCBI Taxonomy" id="1971"/>
    <lineage>
        <taxon>Bacteria</taxon>
        <taxon>Bacillati</taxon>
        <taxon>Actinomycetota</taxon>
        <taxon>Actinomycetes</taxon>
        <taxon>Kitasatosporales</taxon>
        <taxon>Streptomycetaceae</taxon>
        <taxon>Streptomyces</taxon>
    </lineage>
</organism>
<dbReference type="Pfam" id="PF21806">
    <property type="entry name" value="DUF6879"/>
    <property type="match status" value="1"/>
</dbReference>
<dbReference type="RefSeq" id="WP_016571233.1">
    <property type="nucleotide sequence ID" value="NZ_BHXC01000007.1"/>
</dbReference>
<feature type="domain" description="DUF6879" evidence="1">
    <location>
        <begin position="11"/>
        <end position="174"/>
    </location>
</feature>
<evidence type="ECO:0000313" key="3">
    <source>
        <dbReference type="Proteomes" id="UP000288351"/>
    </source>
</evidence>
<dbReference type="AlphaFoldDB" id="A0A401R5Z3"/>
<sequence>MPQNAQQANPTFAEIIKDTERSAVHLEARDAYFDNERFAAWRQGERVNWDDRASWWRPFHDHIAAAITRGVMIRRLRVVSEPVSEYIRWEHYVTHANAEAGELVRWLPRRDATSLAVPANDYWLFDDRLARVHHFAGDGSLVEDEFSSTPATVKFLSEAFEALWEHGIPHEEYQV</sequence>
<evidence type="ECO:0000259" key="1">
    <source>
        <dbReference type="Pfam" id="PF21806"/>
    </source>
</evidence>
<gene>
    <name evidence="2" type="ORF">SALB_05829</name>
</gene>
<accession>A0A401R5Z3</accession>
<dbReference type="InterPro" id="IPR049244">
    <property type="entry name" value="DUF6879"/>
</dbReference>
<protein>
    <recommendedName>
        <fullName evidence="1">DUF6879 domain-containing protein</fullName>
    </recommendedName>
</protein>
<name>A0A401R5Z3_STRNR</name>
<reference evidence="2 3" key="1">
    <citation type="journal article" date="2019" name="Microbiol. Resour. Announc.">
        <title>Draft Genome Sequence of the Most Traditional epsilon-Poly-l-Lysine Producer, Streptomyces albulus NBRC14147.</title>
        <authorList>
            <person name="Yamanaka K."/>
            <person name="Hamano Y."/>
        </authorList>
    </citation>
    <scope>NUCLEOTIDE SEQUENCE [LARGE SCALE GENOMIC DNA]</scope>
    <source>
        <strain evidence="2 3">NBRC 14147</strain>
    </source>
</reference>
<dbReference type="EMBL" id="BHXC01000007">
    <property type="protein sequence ID" value="GCB93052.1"/>
    <property type="molecule type" value="Genomic_DNA"/>
</dbReference>
<comment type="caution">
    <text evidence="2">The sequence shown here is derived from an EMBL/GenBank/DDBJ whole genome shotgun (WGS) entry which is preliminary data.</text>
</comment>
<proteinExistence type="predicted"/>